<dbReference type="InterPro" id="IPR036767">
    <property type="entry name" value="ApaG_sf"/>
</dbReference>
<proteinExistence type="predicted"/>
<sequence>MSSFLQDVVVTVRVEHVPGQSQPPRQLFVYFITIENHSPDSWKLLRRLWHITSGDGQTFTVEGEGVVGEQPLLPPGGRYTYNSFVTVDALPGRMEGHYVMQNAWGEQARVPIAPFRLDVLPASGERLLN</sequence>
<dbReference type="Gene3D" id="2.60.40.1470">
    <property type="entry name" value="ApaG domain"/>
    <property type="match status" value="1"/>
</dbReference>
<dbReference type="NCBIfam" id="NF003967">
    <property type="entry name" value="PRK05461.1"/>
    <property type="match status" value="1"/>
</dbReference>
<gene>
    <name evidence="2" type="primary">apaG</name>
    <name evidence="2" type="ORF">WDJ50_08360</name>
</gene>
<dbReference type="GO" id="GO:0070987">
    <property type="term" value="P:error-free translesion synthesis"/>
    <property type="evidence" value="ECO:0007669"/>
    <property type="project" value="TreeGrafter"/>
</dbReference>
<name>A0AAU6PZQ3_9DEIO</name>
<reference evidence="2" key="1">
    <citation type="submission" date="2024-03" db="EMBL/GenBank/DDBJ databases">
        <title>Deinococcus weizhi sp. nov., isolated from human skin.</title>
        <authorList>
            <person name="Wei Z."/>
            <person name="Tian F."/>
            <person name="Yang C."/>
            <person name="Xin L.T."/>
            <person name="Wen Z.J."/>
            <person name="Lan K.C."/>
            <person name="Yu L."/>
            <person name="Zhe W."/>
            <person name="Dan F.D."/>
            <person name="Jun W."/>
            <person name="Rui Z."/>
            <person name="Yong X.J."/>
            <person name="Ting Y."/>
            <person name="Wei X."/>
            <person name="Xu Z.G."/>
            <person name="Xin Z."/>
            <person name="Dong F.G."/>
            <person name="Ni X.M."/>
            <person name="Zheng M.G."/>
            <person name="Chun Y."/>
            <person name="Qian W.X."/>
        </authorList>
    </citation>
    <scope>NUCLEOTIDE SEQUENCE</scope>
    <source>
        <strain evidence="2">VB142</strain>
    </source>
</reference>
<evidence type="ECO:0000313" key="2">
    <source>
        <dbReference type="EMBL" id="WYF43442.1"/>
    </source>
</evidence>
<feature type="domain" description="ApaG" evidence="1">
    <location>
        <begin position="2"/>
        <end position="124"/>
    </location>
</feature>
<dbReference type="Pfam" id="PF04379">
    <property type="entry name" value="DUF525"/>
    <property type="match status" value="1"/>
</dbReference>
<dbReference type="RefSeq" id="WP_339094120.1">
    <property type="nucleotide sequence ID" value="NZ_CP149782.1"/>
</dbReference>
<accession>A0AAU6PZQ3</accession>
<evidence type="ECO:0000259" key="1">
    <source>
        <dbReference type="PROSITE" id="PS51087"/>
    </source>
</evidence>
<dbReference type="PANTHER" id="PTHR14289">
    <property type="entry name" value="F-BOX ONLY PROTEIN 3"/>
    <property type="match status" value="1"/>
</dbReference>
<dbReference type="PROSITE" id="PS51087">
    <property type="entry name" value="APAG"/>
    <property type="match status" value="1"/>
</dbReference>
<dbReference type="EMBL" id="CP149782">
    <property type="protein sequence ID" value="WYF43442.1"/>
    <property type="molecule type" value="Genomic_DNA"/>
</dbReference>
<dbReference type="InterPro" id="IPR007474">
    <property type="entry name" value="ApaG_domain"/>
</dbReference>
<dbReference type="PANTHER" id="PTHR14289:SF16">
    <property type="entry name" value="POLYMERASE DELTA-INTERACTING PROTEIN 2"/>
    <property type="match status" value="1"/>
</dbReference>
<protein>
    <submittedName>
        <fullName evidence="2">Co2+/Mg2+ efflux protein ApaG</fullName>
    </submittedName>
</protein>
<organism evidence="2">
    <name type="scientific">Deinococcus sp. VB142</name>
    <dbReference type="NCBI Taxonomy" id="3112952"/>
    <lineage>
        <taxon>Bacteria</taxon>
        <taxon>Thermotogati</taxon>
        <taxon>Deinococcota</taxon>
        <taxon>Deinococci</taxon>
        <taxon>Deinococcales</taxon>
        <taxon>Deinococcaceae</taxon>
        <taxon>Deinococcus</taxon>
    </lineage>
</organism>
<dbReference type="SUPFAM" id="SSF110069">
    <property type="entry name" value="ApaG-like"/>
    <property type="match status" value="1"/>
</dbReference>
<dbReference type="AlphaFoldDB" id="A0AAU6PZQ3"/>